<dbReference type="EMBL" id="AABL01001191">
    <property type="protein sequence ID" value="EAA15780.1"/>
    <property type="molecule type" value="Genomic_DNA"/>
</dbReference>
<evidence type="ECO:0000313" key="3">
    <source>
        <dbReference type="Proteomes" id="UP000008553"/>
    </source>
</evidence>
<gene>
    <name evidence="2" type="ORF">PY03981</name>
</gene>
<organism evidence="2 3">
    <name type="scientific">Plasmodium yoelii yoelii</name>
    <dbReference type="NCBI Taxonomy" id="73239"/>
    <lineage>
        <taxon>Eukaryota</taxon>
        <taxon>Sar</taxon>
        <taxon>Alveolata</taxon>
        <taxon>Apicomplexa</taxon>
        <taxon>Aconoidasida</taxon>
        <taxon>Haemosporida</taxon>
        <taxon>Plasmodiidae</taxon>
        <taxon>Plasmodium</taxon>
        <taxon>Plasmodium (Vinckeia)</taxon>
    </lineage>
</organism>
<dbReference type="STRING" id="73239.Q7RHK4"/>
<keyword evidence="3" id="KW-1185">Reference proteome</keyword>
<dbReference type="PaxDb" id="73239-Q7RHK4"/>
<feature type="coiled-coil region" evidence="1">
    <location>
        <begin position="82"/>
        <end position="214"/>
    </location>
</feature>
<dbReference type="AlphaFoldDB" id="Q7RHK4"/>
<comment type="caution">
    <text evidence="2">The sequence shown here is derived from an EMBL/GenBank/DDBJ whole genome shotgun (WGS) entry which is preliminary data.</text>
</comment>
<name>Q7RHK4_PLAYO</name>
<keyword evidence="1" id="KW-0175">Coiled coil</keyword>
<sequence>MNNCLSLKIKSIHIKLNNIYMKRNQVEKNIIDKIRQIEIKFSALNQENNEEDDTVDTKNNDEGLKFKDNVCLEKSEKNEIESILLQNEIEKLKKVLNKYEEDLKWLKNDKEKRSIELKCSKKDLEEEIKKNNEYTNKIKCYEMNANIYKNDNLKKIQEMNEIKIELENLKNIYNETYVKNKLLYDEKNELTLVNNDLKLELKNVKTDLETWKNKEDIFNKCTDKIHNILIYLKKNNDQNVLYEAFGNKLDKTNDNLLINADKDIDEIYLSIQNLINMKKYYE</sequence>
<evidence type="ECO:0000256" key="1">
    <source>
        <dbReference type="SAM" id="Coils"/>
    </source>
</evidence>
<feature type="non-terminal residue" evidence="2">
    <location>
        <position position="282"/>
    </location>
</feature>
<dbReference type="InParanoid" id="Q7RHK4"/>
<reference evidence="2 3" key="1">
    <citation type="journal article" date="2002" name="Nature">
        <title>Genome sequence and comparative analysis of the model rodent malaria parasite Plasmodium yoelii yoelii.</title>
        <authorList>
            <person name="Carlton J.M."/>
            <person name="Angiuoli S.V."/>
            <person name="Suh B.B."/>
            <person name="Kooij T.W."/>
            <person name="Pertea M."/>
            <person name="Silva J.C."/>
            <person name="Ermolaeva M.D."/>
            <person name="Allen J.E."/>
            <person name="Selengut J.D."/>
            <person name="Koo H.L."/>
            <person name="Peterson J.D."/>
            <person name="Pop M."/>
            <person name="Kosack D.S."/>
            <person name="Shumway M.F."/>
            <person name="Bidwell S.L."/>
            <person name="Shallom S.J."/>
            <person name="van Aken S.E."/>
            <person name="Riedmuller S.B."/>
            <person name="Feldblyum T.V."/>
            <person name="Cho J.K."/>
            <person name="Quackenbush J."/>
            <person name="Sedegah M."/>
            <person name="Shoaibi A."/>
            <person name="Cummings L.M."/>
            <person name="Florens L."/>
            <person name="Yates J.R."/>
            <person name="Raine J.D."/>
            <person name="Sinden R.E."/>
            <person name="Harris M.A."/>
            <person name="Cunningham D.A."/>
            <person name="Preiser P.R."/>
            <person name="Bergman L.W."/>
            <person name="Vaidya A.B."/>
            <person name="van Lin L.H."/>
            <person name="Janse C.J."/>
            <person name="Waters A.P."/>
            <person name="Smith H.O."/>
            <person name="White O.R."/>
            <person name="Salzberg S.L."/>
            <person name="Venter J.C."/>
            <person name="Fraser C.M."/>
            <person name="Hoffman S.L."/>
            <person name="Gardner M.J."/>
            <person name="Carucci D.J."/>
        </authorList>
    </citation>
    <scope>NUCLEOTIDE SEQUENCE [LARGE SCALE GENOMIC DNA]</scope>
    <source>
        <strain evidence="2 3">17XNL</strain>
    </source>
</reference>
<accession>Q7RHK4</accession>
<proteinExistence type="predicted"/>
<dbReference type="Proteomes" id="UP000008553">
    <property type="component" value="Unassembled WGS sequence"/>
</dbReference>
<protein>
    <submittedName>
        <fullName evidence="2">Borrelia hermsii BdrC3</fullName>
    </submittedName>
</protein>
<evidence type="ECO:0000313" key="2">
    <source>
        <dbReference type="EMBL" id="EAA15780.1"/>
    </source>
</evidence>